<dbReference type="Proteomes" id="UP000815325">
    <property type="component" value="Unassembled WGS sequence"/>
</dbReference>
<dbReference type="Gene3D" id="3.40.630.30">
    <property type="match status" value="1"/>
</dbReference>
<name>A0ABQ7GTK7_DUNSA</name>
<dbReference type="Pfam" id="PF13673">
    <property type="entry name" value="Acetyltransf_10"/>
    <property type="match status" value="1"/>
</dbReference>
<proteinExistence type="predicted"/>
<feature type="domain" description="N-acetyltransferase" evidence="1">
    <location>
        <begin position="1"/>
        <end position="121"/>
    </location>
</feature>
<dbReference type="PROSITE" id="PS51186">
    <property type="entry name" value="GNAT"/>
    <property type="match status" value="1"/>
</dbReference>
<comment type="caution">
    <text evidence="2">The sequence shown here is derived from an EMBL/GenBank/DDBJ whole genome shotgun (WGS) entry which is preliminary data.</text>
</comment>
<evidence type="ECO:0000313" key="2">
    <source>
        <dbReference type="EMBL" id="KAF5837930.1"/>
    </source>
</evidence>
<dbReference type="CDD" id="cd04301">
    <property type="entry name" value="NAT_SF"/>
    <property type="match status" value="1"/>
</dbReference>
<dbReference type="InterPro" id="IPR000182">
    <property type="entry name" value="GNAT_dom"/>
</dbReference>
<reference evidence="2" key="1">
    <citation type="submission" date="2017-08" db="EMBL/GenBank/DDBJ databases">
        <authorList>
            <person name="Polle J.E."/>
            <person name="Barry K."/>
            <person name="Cushman J."/>
            <person name="Schmutz J."/>
            <person name="Tran D."/>
            <person name="Hathwaick L.T."/>
            <person name="Yim W.C."/>
            <person name="Jenkins J."/>
            <person name="Mckie-Krisberg Z.M."/>
            <person name="Prochnik S."/>
            <person name="Lindquist E."/>
            <person name="Dockter R.B."/>
            <person name="Adam C."/>
            <person name="Molina H."/>
            <person name="Bunkerborg J."/>
            <person name="Jin E."/>
            <person name="Buchheim M."/>
            <person name="Magnuson J."/>
        </authorList>
    </citation>
    <scope>NUCLEOTIDE SEQUENCE</scope>
    <source>
        <strain evidence="2">CCAP 19/18</strain>
    </source>
</reference>
<accession>A0ABQ7GTK7</accession>
<dbReference type="SUPFAM" id="SSF55729">
    <property type="entry name" value="Acyl-CoA N-acyltransferases (Nat)"/>
    <property type="match status" value="1"/>
</dbReference>
<organism evidence="2 3">
    <name type="scientific">Dunaliella salina</name>
    <name type="common">Green alga</name>
    <name type="synonym">Protococcus salinus</name>
    <dbReference type="NCBI Taxonomy" id="3046"/>
    <lineage>
        <taxon>Eukaryota</taxon>
        <taxon>Viridiplantae</taxon>
        <taxon>Chlorophyta</taxon>
        <taxon>core chlorophytes</taxon>
        <taxon>Chlorophyceae</taxon>
        <taxon>CS clade</taxon>
        <taxon>Chlamydomonadales</taxon>
        <taxon>Dunaliellaceae</taxon>
        <taxon>Dunaliella</taxon>
    </lineage>
</organism>
<gene>
    <name evidence="2" type="ORF">DUNSADRAFT_3651</name>
</gene>
<evidence type="ECO:0000313" key="3">
    <source>
        <dbReference type="Proteomes" id="UP000815325"/>
    </source>
</evidence>
<dbReference type="InterPro" id="IPR016181">
    <property type="entry name" value="Acyl_CoA_acyltransferase"/>
</dbReference>
<dbReference type="EMBL" id="MU069597">
    <property type="protein sequence ID" value="KAF5837930.1"/>
    <property type="molecule type" value="Genomic_DNA"/>
</dbReference>
<protein>
    <submittedName>
        <fullName evidence="2">Acetyltransferase, GNAT family protein</fullName>
    </submittedName>
</protein>
<keyword evidence="3" id="KW-1185">Reference proteome</keyword>
<sequence>MQQNIPPENEIDELDGLCVHFVCLDDQQPIGTARLIPDYDPCNWLGKLGRFAVIKEFRGMGVGRDIAAAVEVYARDALGLKGLVLHAQLSAEAFYKKLAYKTEGAPFLEEGIMHVCMRKML</sequence>
<evidence type="ECO:0000259" key="1">
    <source>
        <dbReference type="PROSITE" id="PS51186"/>
    </source>
</evidence>